<evidence type="ECO:0000256" key="2">
    <source>
        <dbReference type="ARBA" id="ARBA00022884"/>
    </source>
</evidence>
<evidence type="ECO:0000256" key="1">
    <source>
        <dbReference type="ARBA" id="ARBA00022737"/>
    </source>
</evidence>
<feature type="region of interest" description="Disordered" evidence="4">
    <location>
        <begin position="330"/>
        <end position="354"/>
    </location>
</feature>
<evidence type="ECO:0000313" key="7">
    <source>
        <dbReference type="Proteomes" id="UP000800035"/>
    </source>
</evidence>
<evidence type="ECO:0000259" key="5">
    <source>
        <dbReference type="PROSITE" id="PS50102"/>
    </source>
</evidence>
<dbReference type="SMART" id="SM00360">
    <property type="entry name" value="RRM"/>
    <property type="match status" value="2"/>
</dbReference>
<dbReference type="Gene3D" id="3.30.70.330">
    <property type="match status" value="1"/>
</dbReference>
<feature type="region of interest" description="Disordered" evidence="4">
    <location>
        <begin position="413"/>
        <end position="444"/>
    </location>
</feature>
<organism evidence="6 7">
    <name type="scientific">Byssothecium circinans</name>
    <dbReference type="NCBI Taxonomy" id="147558"/>
    <lineage>
        <taxon>Eukaryota</taxon>
        <taxon>Fungi</taxon>
        <taxon>Dikarya</taxon>
        <taxon>Ascomycota</taxon>
        <taxon>Pezizomycotina</taxon>
        <taxon>Dothideomycetes</taxon>
        <taxon>Pleosporomycetidae</taxon>
        <taxon>Pleosporales</taxon>
        <taxon>Massarineae</taxon>
        <taxon>Massarinaceae</taxon>
        <taxon>Byssothecium</taxon>
    </lineage>
</organism>
<feature type="compositionally biased region" description="Low complexity" evidence="4">
    <location>
        <begin position="190"/>
        <end position="202"/>
    </location>
</feature>
<keyword evidence="7" id="KW-1185">Reference proteome</keyword>
<accession>A0A6A5UCH3</accession>
<feature type="domain" description="RRM" evidence="5">
    <location>
        <begin position="23"/>
        <end position="99"/>
    </location>
</feature>
<keyword evidence="1" id="KW-0677">Repeat</keyword>
<evidence type="ECO:0000256" key="4">
    <source>
        <dbReference type="SAM" id="MobiDB-lite"/>
    </source>
</evidence>
<sequence length="875" mass="98981">MPRKGKGKGVKLDIGDYTTPEQRVLRLTNVHYDTSDDEVRELFKNYTVVDVRRDINTASGKNTVAYVLLETLHEVIHAQAELEMAELRGRDVRISRAKSGFEIDDGLLKKSLREQDPEPQLEPEPEFDRDFFDANPELEDVQEPAMSYAEELDQGTHEELTSDLQIGPGPTPVAPWAGFVPDSVLLPEPASSAPIEASSSSPVVQSTPLNRPRRVGSDDAPPYDRVLLMTNLHTHVLLNDVRLFFRGYNVIDFKRSLQPNTGQILTMGFVLFGSLQQRIDAKLKLNGCLLFGRHVILQPARGIKVWETGFSRPEEASVMCIGFTNFSSNVRSESRSGHSESRGSINESEPSMDLPPLHARRRLVFYGHSSLPTWDPYQVALTGDERLEAPASEYQESPPLTIQPPHQMVELEEDSPQLTARPIQPPQGIPPLTASPVPHPEDSPPLTAKPIILAHDSPLLTAVPVPEAQDNIRCHTNAPISPSAGTRAPTADPPAVPPGLDEASWPPPNPAHDILAHQVLRPWNLAGNDDTSRRFNMVTEREWFWHRIHRSKRRPSSDTRDAVKVTKEIRVHCDQQQAYNSQFNTFQRMQEALLEEYLKSHTVLCQALVSLMFDKLPKELRDMIFDVLLDELPSNFDILKIRHAHHTSDWPVHINMSYLSQCCHPDEVTFFGLLPHFLTETCVGERFLHEFYSNMYYQTQFRMECNHDEPTQPLRKFLGNGPFTQPIALSPAKFLRRLTVSLTFPDSADEYLDSSLIRLIGCKTASTLLPLASIARTEGFKLEILAYCRTAMAYLMVCPAIRPSIAQLEDIGFVVDLQRAEDYDVHCARFRENSMWMWVFEDWMTDSGLKFDKEVWDTVTKVWSASGFKPVEYTG</sequence>
<dbReference type="AlphaFoldDB" id="A0A6A5UCH3"/>
<proteinExistence type="predicted"/>
<dbReference type="EMBL" id="ML976978">
    <property type="protein sequence ID" value="KAF1962625.1"/>
    <property type="molecule type" value="Genomic_DNA"/>
</dbReference>
<dbReference type="InterPro" id="IPR012677">
    <property type="entry name" value="Nucleotide-bd_a/b_plait_sf"/>
</dbReference>
<dbReference type="Proteomes" id="UP000800035">
    <property type="component" value="Unassembled WGS sequence"/>
</dbReference>
<dbReference type="PROSITE" id="PS50102">
    <property type="entry name" value="RRM"/>
    <property type="match status" value="1"/>
</dbReference>
<dbReference type="InterPro" id="IPR035979">
    <property type="entry name" value="RBD_domain_sf"/>
</dbReference>
<protein>
    <recommendedName>
        <fullName evidence="5">RRM domain-containing protein</fullName>
    </recommendedName>
</protein>
<gene>
    <name evidence="6" type="ORF">CC80DRAFT_530608</name>
</gene>
<feature type="region of interest" description="Disordered" evidence="4">
    <location>
        <begin position="190"/>
        <end position="218"/>
    </location>
</feature>
<dbReference type="GO" id="GO:0003723">
    <property type="term" value="F:RNA binding"/>
    <property type="evidence" value="ECO:0007669"/>
    <property type="project" value="UniProtKB-UniRule"/>
</dbReference>
<feature type="compositionally biased region" description="Basic and acidic residues" evidence="4">
    <location>
        <begin position="332"/>
        <end position="341"/>
    </location>
</feature>
<dbReference type="PANTHER" id="PTHR23236:SF119">
    <property type="entry name" value="NUCLEAR RNA-BINDING PROTEIN SART-3"/>
    <property type="match status" value="1"/>
</dbReference>
<reference evidence="6" key="1">
    <citation type="journal article" date="2020" name="Stud. Mycol.">
        <title>101 Dothideomycetes genomes: a test case for predicting lifestyles and emergence of pathogens.</title>
        <authorList>
            <person name="Haridas S."/>
            <person name="Albert R."/>
            <person name="Binder M."/>
            <person name="Bloem J."/>
            <person name="Labutti K."/>
            <person name="Salamov A."/>
            <person name="Andreopoulos B."/>
            <person name="Baker S."/>
            <person name="Barry K."/>
            <person name="Bills G."/>
            <person name="Bluhm B."/>
            <person name="Cannon C."/>
            <person name="Castanera R."/>
            <person name="Culley D."/>
            <person name="Daum C."/>
            <person name="Ezra D."/>
            <person name="Gonzalez J."/>
            <person name="Henrissat B."/>
            <person name="Kuo A."/>
            <person name="Liang C."/>
            <person name="Lipzen A."/>
            <person name="Lutzoni F."/>
            <person name="Magnuson J."/>
            <person name="Mondo S."/>
            <person name="Nolan M."/>
            <person name="Ohm R."/>
            <person name="Pangilinan J."/>
            <person name="Park H.-J."/>
            <person name="Ramirez L."/>
            <person name="Alfaro M."/>
            <person name="Sun H."/>
            <person name="Tritt A."/>
            <person name="Yoshinaga Y."/>
            <person name="Zwiers L.-H."/>
            <person name="Turgeon B."/>
            <person name="Goodwin S."/>
            <person name="Spatafora J."/>
            <person name="Crous P."/>
            <person name="Grigoriev I."/>
        </authorList>
    </citation>
    <scope>NUCLEOTIDE SEQUENCE</scope>
    <source>
        <strain evidence="6">CBS 675.92</strain>
    </source>
</reference>
<keyword evidence="2 3" id="KW-0694">RNA-binding</keyword>
<evidence type="ECO:0000256" key="3">
    <source>
        <dbReference type="PROSITE-ProRule" id="PRU00176"/>
    </source>
</evidence>
<name>A0A6A5UCH3_9PLEO</name>
<evidence type="ECO:0000313" key="6">
    <source>
        <dbReference type="EMBL" id="KAF1962625.1"/>
    </source>
</evidence>
<dbReference type="OrthoDB" id="5382468at2759"/>
<dbReference type="SUPFAM" id="SSF54928">
    <property type="entry name" value="RNA-binding domain, RBD"/>
    <property type="match status" value="2"/>
</dbReference>
<feature type="region of interest" description="Disordered" evidence="4">
    <location>
        <begin position="476"/>
        <end position="501"/>
    </location>
</feature>
<dbReference type="InterPro" id="IPR000504">
    <property type="entry name" value="RRM_dom"/>
</dbReference>
<feature type="region of interest" description="Disordered" evidence="4">
    <location>
        <begin position="108"/>
        <end position="131"/>
    </location>
</feature>
<dbReference type="PANTHER" id="PTHR23236">
    <property type="entry name" value="EUKARYOTIC TRANSLATION INITIATION FACTOR 4B/4H"/>
    <property type="match status" value="1"/>
</dbReference>